<evidence type="ECO:0000313" key="2">
    <source>
        <dbReference type="EMBL" id="RMB61700.1"/>
    </source>
</evidence>
<dbReference type="RefSeq" id="WP_121900248.1">
    <property type="nucleotide sequence ID" value="NZ_REFW01000001.1"/>
</dbReference>
<dbReference type="OrthoDB" id="2531053at2"/>
<evidence type="ECO:0000256" key="1">
    <source>
        <dbReference type="SAM" id="SignalP"/>
    </source>
</evidence>
<accession>A0A3M0G9U4</accession>
<dbReference type="AlphaFoldDB" id="A0A3M0G9U4"/>
<keyword evidence="3" id="KW-1185">Reference proteome</keyword>
<dbReference type="InterPro" id="IPR006059">
    <property type="entry name" value="SBP"/>
</dbReference>
<proteinExistence type="predicted"/>
<dbReference type="PANTHER" id="PTHR43649:SF12">
    <property type="entry name" value="DIACETYLCHITOBIOSE BINDING PROTEIN DASA"/>
    <property type="match status" value="1"/>
</dbReference>
<dbReference type="PANTHER" id="PTHR43649">
    <property type="entry name" value="ARABINOSE-BINDING PROTEIN-RELATED"/>
    <property type="match status" value="1"/>
</dbReference>
<comment type="caution">
    <text evidence="2">The sequence shown here is derived from an EMBL/GenBank/DDBJ whole genome shotgun (WGS) entry which is preliminary data.</text>
</comment>
<dbReference type="EMBL" id="REFW01000001">
    <property type="protein sequence ID" value="RMB61700.1"/>
    <property type="molecule type" value="Genomic_DNA"/>
</dbReference>
<keyword evidence="1" id="KW-0732">Signal</keyword>
<feature type="signal peptide" evidence="1">
    <location>
        <begin position="1"/>
        <end position="24"/>
    </location>
</feature>
<organism evidence="2 3">
    <name type="scientific">Tessaracoccus antarcticus</name>
    <dbReference type="NCBI Taxonomy" id="2479848"/>
    <lineage>
        <taxon>Bacteria</taxon>
        <taxon>Bacillati</taxon>
        <taxon>Actinomycetota</taxon>
        <taxon>Actinomycetes</taxon>
        <taxon>Propionibacteriales</taxon>
        <taxon>Propionibacteriaceae</taxon>
        <taxon>Tessaracoccus</taxon>
    </lineage>
</organism>
<reference evidence="2 3" key="1">
    <citation type="submission" date="2018-10" db="EMBL/GenBank/DDBJ databases">
        <title>Tessaracoccus antarcticuss sp. nov., isolated from sediment.</title>
        <authorList>
            <person name="Zhou L.Y."/>
            <person name="Du Z.J."/>
        </authorList>
    </citation>
    <scope>NUCLEOTIDE SEQUENCE [LARGE SCALE GENOMIC DNA]</scope>
    <source>
        <strain evidence="2 3">JDX10</strain>
    </source>
</reference>
<protein>
    <submittedName>
        <fullName evidence="2">Extracellular solute-binding protein</fullName>
    </submittedName>
</protein>
<name>A0A3M0G9U4_9ACTN</name>
<dbReference type="Proteomes" id="UP000275256">
    <property type="component" value="Unassembled WGS sequence"/>
</dbReference>
<dbReference type="InterPro" id="IPR050490">
    <property type="entry name" value="Bact_solute-bd_prot1"/>
</dbReference>
<dbReference type="SUPFAM" id="SSF53850">
    <property type="entry name" value="Periplasmic binding protein-like II"/>
    <property type="match status" value="1"/>
</dbReference>
<gene>
    <name evidence="2" type="ORF">EAX62_03480</name>
</gene>
<dbReference type="Pfam" id="PF01547">
    <property type="entry name" value="SBP_bac_1"/>
    <property type="match status" value="1"/>
</dbReference>
<dbReference type="PROSITE" id="PS51257">
    <property type="entry name" value="PROKAR_LIPOPROTEIN"/>
    <property type="match status" value="1"/>
</dbReference>
<dbReference type="Gene3D" id="3.40.190.10">
    <property type="entry name" value="Periplasmic binding protein-like II"/>
    <property type="match status" value="1"/>
</dbReference>
<feature type="chain" id="PRO_5038401518" evidence="1">
    <location>
        <begin position="25"/>
        <end position="430"/>
    </location>
</feature>
<sequence>MAITISRRQFGFFAGAAVAASSLAACSGSGSGSGKGKVVWSTWGSPEDLKSFDTFQEAFKKSNPDIDLVFQPTPSYSEYHSKLLTQLSSGTAPDVFYIGDDRVASVIRNNVLMPIGDKLSGTSISEGDFAANVLDIGRWEGKLYALPNDVNPDTLWYDKEALKAAGITDDPAQLAADDKWTTEVFFEMTAKLKAAGLTGAVYWNYWATHDGFMTAQGGKVYDDQGKYVAHQDQASVTAMEEYAQRFQSGEMKLADLLPEGAGSDTLLVTHKLGFLAAGRYTIGSIRGAGVDEALYDIVRWPSIDGTAKPTGVAASYLAVNAKTADTDAALKFFSSFLDADGQKLRLSGAGNAVPSIKGADDIVLSENYPAHAQTMLDMRDIGYSNFATEAAVPDLSNQISVELMQPLYEGKSDAKTTLEAVAKLVEEKTA</sequence>
<evidence type="ECO:0000313" key="3">
    <source>
        <dbReference type="Proteomes" id="UP000275256"/>
    </source>
</evidence>